<sequence length="139" mass="15918">MVALSVTINLGVLSYFKYAYFFTDLFNQTFRADLEVVNFLALWSNNVSGSHFDASVIFLPVGISFFTFQTISYAVDVYRGKCKPVRNIIDFGFYVSFFPQLVAGPIVRASEFVPQLYAKYSLTREEFGFALWMIMKGLF</sequence>
<protein>
    <submittedName>
        <fullName evidence="1">Uncharacterized protein</fullName>
    </submittedName>
</protein>
<dbReference type="GO" id="GO:0016746">
    <property type="term" value="F:acyltransferase activity"/>
    <property type="evidence" value="ECO:0007669"/>
    <property type="project" value="TreeGrafter"/>
</dbReference>
<dbReference type="InterPro" id="IPR051085">
    <property type="entry name" value="MB_O-acyltransferase"/>
</dbReference>
<proteinExistence type="predicted"/>
<feature type="non-terminal residue" evidence="1">
    <location>
        <position position="139"/>
    </location>
</feature>
<evidence type="ECO:0000313" key="1">
    <source>
        <dbReference type="EMBL" id="GAI80114.1"/>
    </source>
</evidence>
<dbReference type="EMBL" id="BARW01009409">
    <property type="protein sequence ID" value="GAI80114.1"/>
    <property type="molecule type" value="Genomic_DNA"/>
</dbReference>
<name>X1TJB2_9ZZZZ</name>
<organism evidence="1">
    <name type="scientific">marine sediment metagenome</name>
    <dbReference type="NCBI Taxonomy" id="412755"/>
    <lineage>
        <taxon>unclassified sequences</taxon>
        <taxon>metagenomes</taxon>
        <taxon>ecological metagenomes</taxon>
    </lineage>
</organism>
<dbReference type="PANTHER" id="PTHR13285:SF23">
    <property type="entry name" value="TEICHOIC ACID D-ALANYLTRANSFERASE"/>
    <property type="match status" value="1"/>
</dbReference>
<reference evidence="1" key="1">
    <citation type="journal article" date="2014" name="Front. Microbiol.">
        <title>High frequency of phylogenetically diverse reductive dehalogenase-homologous genes in deep subseafloor sedimentary metagenomes.</title>
        <authorList>
            <person name="Kawai M."/>
            <person name="Futagami T."/>
            <person name="Toyoda A."/>
            <person name="Takaki Y."/>
            <person name="Nishi S."/>
            <person name="Hori S."/>
            <person name="Arai W."/>
            <person name="Tsubouchi T."/>
            <person name="Morono Y."/>
            <person name="Uchiyama I."/>
            <person name="Ito T."/>
            <person name="Fujiyama A."/>
            <person name="Inagaki F."/>
            <person name="Takami H."/>
        </authorList>
    </citation>
    <scope>NUCLEOTIDE SEQUENCE</scope>
    <source>
        <strain evidence="1">Expedition CK06-06</strain>
    </source>
</reference>
<dbReference type="AlphaFoldDB" id="X1TJB2"/>
<accession>X1TJB2</accession>
<dbReference type="PANTHER" id="PTHR13285">
    <property type="entry name" value="ACYLTRANSFERASE"/>
    <property type="match status" value="1"/>
</dbReference>
<gene>
    <name evidence="1" type="ORF">S12H4_18936</name>
</gene>
<comment type="caution">
    <text evidence="1">The sequence shown here is derived from an EMBL/GenBank/DDBJ whole genome shotgun (WGS) entry which is preliminary data.</text>
</comment>